<keyword evidence="6" id="KW-0812">Transmembrane</keyword>
<protein>
    <recommendedName>
        <fullName evidence="7">Rieske domain-containing protein</fullName>
    </recommendedName>
</protein>
<dbReference type="InterPro" id="IPR036188">
    <property type="entry name" value="FAD/NAD-bd_sf"/>
</dbReference>
<evidence type="ECO:0000313" key="8">
    <source>
        <dbReference type="EMBL" id="MBE8723043.1"/>
    </source>
</evidence>
<dbReference type="PANTHER" id="PTHR13847">
    <property type="entry name" value="SARCOSINE DEHYDROGENASE-RELATED"/>
    <property type="match status" value="1"/>
</dbReference>
<dbReference type="Gene3D" id="3.50.50.60">
    <property type="entry name" value="FAD/NAD(P)-binding domain"/>
    <property type="match status" value="1"/>
</dbReference>
<keyword evidence="1" id="KW-0001">2Fe-2S</keyword>
<dbReference type="InterPro" id="IPR036922">
    <property type="entry name" value="Rieske_2Fe-2S_sf"/>
</dbReference>
<organism evidence="8 9">
    <name type="scientific">Sphingobacterium pedocola</name>
    <dbReference type="NCBI Taxonomy" id="2082722"/>
    <lineage>
        <taxon>Bacteria</taxon>
        <taxon>Pseudomonadati</taxon>
        <taxon>Bacteroidota</taxon>
        <taxon>Sphingobacteriia</taxon>
        <taxon>Sphingobacteriales</taxon>
        <taxon>Sphingobacteriaceae</taxon>
        <taxon>Sphingobacterium</taxon>
    </lineage>
</organism>
<keyword evidence="5" id="KW-1015">Disulfide bond</keyword>
<reference evidence="8 9" key="1">
    <citation type="submission" date="2018-02" db="EMBL/GenBank/DDBJ databases">
        <title>Sphingobacterium KA21.</title>
        <authorList>
            <person name="Vasarhelyi B.M."/>
            <person name="Deshmukh S."/>
            <person name="Balint B."/>
            <person name="Kukolya J."/>
        </authorList>
    </citation>
    <scope>NUCLEOTIDE SEQUENCE [LARGE SCALE GENOMIC DNA]</scope>
    <source>
        <strain evidence="8 9">Ka21</strain>
    </source>
</reference>
<evidence type="ECO:0000256" key="4">
    <source>
        <dbReference type="ARBA" id="ARBA00023014"/>
    </source>
</evidence>
<keyword evidence="4" id="KW-0411">Iron-sulfur</keyword>
<evidence type="ECO:0000256" key="5">
    <source>
        <dbReference type="ARBA" id="ARBA00023157"/>
    </source>
</evidence>
<dbReference type="PROSITE" id="PS51296">
    <property type="entry name" value="RIESKE"/>
    <property type="match status" value="1"/>
</dbReference>
<name>A0ABR9TCE3_9SPHI</name>
<feature type="transmembrane region" description="Helical" evidence="6">
    <location>
        <begin position="34"/>
        <end position="54"/>
    </location>
</feature>
<dbReference type="Pfam" id="PF00355">
    <property type="entry name" value="Rieske"/>
    <property type="match status" value="1"/>
</dbReference>
<dbReference type="Gene3D" id="3.30.9.10">
    <property type="entry name" value="D-Amino Acid Oxidase, subunit A, domain 2"/>
    <property type="match status" value="1"/>
</dbReference>
<dbReference type="Proteomes" id="UP000618319">
    <property type="component" value="Unassembled WGS sequence"/>
</dbReference>
<keyword evidence="6" id="KW-1133">Transmembrane helix</keyword>
<sequence>MMKRDGNLKSFWQDKTPLQPPISKTIYSKMHFDAIVIGGGITGVTTALMLQLAGKKCLILEANKIGFGTTAGTSAHLNSVLDTPYSDIIDKCGIEVAKKVAESALEAIQLIKRFVEEYQIECEFKEVKGYMYATDGQEEKELDKIYQSIKKVGLPTSYTSNIDAPIEFTKAIYFDQQARFNPLQYIQCLLDIYIRNGGRILENEPMQNVEEEEGNLKVVGQNFNFTAARVVHATHTYTGINKLNFKLGPYRSYVLAVKLQNSSDYPDGLIYDMQNPFHYLRKASDDSGDVLIVGGADHKTGQEENPHYRFKDLEAYVRKHFAVKSIRNTWSSQYYESTDALPYIGALSKENPKEFVATGFSGNGLIFGTLSAKIISDLILTGESPYSDIYAPLRNSPITGFKAFVNENANVVKRLIGDRFKKETMAELAALSRGEGKVVSYEEENLAIYKDESGKVYALDPVCKHAGCIVQWNNAEKSWDCPCHGARYSIDGLMLNGPARSPLDQIDLTENK</sequence>
<evidence type="ECO:0000256" key="1">
    <source>
        <dbReference type="ARBA" id="ARBA00022714"/>
    </source>
</evidence>
<evidence type="ECO:0000256" key="3">
    <source>
        <dbReference type="ARBA" id="ARBA00023004"/>
    </source>
</evidence>
<evidence type="ECO:0000259" key="7">
    <source>
        <dbReference type="PROSITE" id="PS51296"/>
    </source>
</evidence>
<dbReference type="SUPFAM" id="SSF50022">
    <property type="entry name" value="ISP domain"/>
    <property type="match status" value="1"/>
</dbReference>
<feature type="domain" description="Rieske" evidence="7">
    <location>
        <begin position="423"/>
        <end position="512"/>
    </location>
</feature>
<dbReference type="EMBL" id="PSKQ01000026">
    <property type="protein sequence ID" value="MBE8723043.1"/>
    <property type="molecule type" value="Genomic_DNA"/>
</dbReference>
<keyword evidence="2" id="KW-0479">Metal-binding</keyword>
<dbReference type="Gene3D" id="2.102.10.10">
    <property type="entry name" value="Rieske [2Fe-2S] iron-sulphur domain"/>
    <property type="match status" value="1"/>
</dbReference>
<dbReference type="InterPro" id="IPR005805">
    <property type="entry name" value="Rieske_Fe-S_prot_C"/>
</dbReference>
<dbReference type="PRINTS" id="PR00162">
    <property type="entry name" value="RIESKE"/>
</dbReference>
<proteinExistence type="predicted"/>
<evidence type="ECO:0000313" key="9">
    <source>
        <dbReference type="Proteomes" id="UP000618319"/>
    </source>
</evidence>
<dbReference type="CDD" id="cd03477">
    <property type="entry name" value="Rieske_YhfW_C"/>
    <property type="match status" value="1"/>
</dbReference>
<accession>A0ABR9TCE3</accession>
<keyword evidence="6" id="KW-0472">Membrane</keyword>
<dbReference type="InterPro" id="IPR017941">
    <property type="entry name" value="Rieske_2Fe-2S"/>
</dbReference>
<dbReference type="Pfam" id="PF01266">
    <property type="entry name" value="DAO"/>
    <property type="match status" value="1"/>
</dbReference>
<dbReference type="RefSeq" id="WP_196941198.1">
    <property type="nucleotide sequence ID" value="NZ_MU158693.1"/>
</dbReference>
<evidence type="ECO:0000256" key="2">
    <source>
        <dbReference type="ARBA" id="ARBA00022723"/>
    </source>
</evidence>
<dbReference type="InterPro" id="IPR038010">
    <property type="entry name" value="YhfW_C"/>
</dbReference>
<dbReference type="InterPro" id="IPR006076">
    <property type="entry name" value="FAD-dep_OxRdtase"/>
</dbReference>
<gene>
    <name evidence="8" type="ORF">C4F40_20175</name>
</gene>
<comment type="caution">
    <text evidence="8">The sequence shown here is derived from an EMBL/GenBank/DDBJ whole genome shotgun (WGS) entry which is preliminary data.</text>
</comment>
<keyword evidence="3" id="KW-0408">Iron</keyword>
<dbReference type="SUPFAM" id="SSF51905">
    <property type="entry name" value="FAD/NAD(P)-binding domain"/>
    <property type="match status" value="1"/>
</dbReference>
<keyword evidence="9" id="KW-1185">Reference proteome</keyword>
<evidence type="ECO:0000256" key="6">
    <source>
        <dbReference type="SAM" id="Phobius"/>
    </source>
</evidence>
<dbReference type="PANTHER" id="PTHR13847:SF281">
    <property type="entry name" value="FAD DEPENDENT OXIDOREDUCTASE DOMAIN-CONTAINING PROTEIN"/>
    <property type="match status" value="1"/>
</dbReference>